<protein>
    <recommendedName>
        <fullName evidence="2">DNA helicase DnaB-like N-terminal domain-containing protein</fullName>
    </recommendedName>
</protein>
<gene>
    <name evidence="1" type="ORF">S01H1_55946</name>
</gene>
<dbReference type="Gene3D" id="3.40.50.300">
    <property type="entry name" value="P-loop containing nucleotide triphosphate hydrolases"/>
    <property type="match status" value="1"/>
</dbReference>
<dbReference type="InterPro" id="IPR027417">
    <property type="entry name" value="P-loop_NTPase"/>
</dbReference>
<comment type="caution">
    <text evidence="1">The sequence shown here is derived from an EMBL/GenBank/DDBJ whole genome shotgun (WGS) entry which is preliminary data.</text>
</comment>
<dbReference type="SUPFAM" id="SSF52540">
    <property type="entry name" value="P-loop containing nucleoside triphosphate hydrolases"/>
    <property type="match status" value="1"/>
</dbReference>
<organism evidence="1">
    <name type="scientific">marine sediment metagenome</name>
    <dbReference type="NCBI Taxonomy" id="412755"/>
    <lineage>
        <taxon>unclassified sequences</taxon>
        <taxon>metagenomes</taxon>
        <taxon>ecological metagenomes</taxon>
    </lineage>
</organism>
<reference evidence="1" key="1">
    <citation type="journal article" date="2014" name="Front. Microbiol.">
        <title>High frequency of phylogenetically diverse reductive dehalogenase-homologous genes in deep subseafloor sedimentary metagenomes.</title>
        <authorList>
            <person name="Kawai M."/>
            <person name="Futagami T."/>
            <person name="Toyoda A."/>
            <person name="Takaki Y."/>
            <person name="Nishi S."/>
            <person name="Hori S."/>
            <person name="Arai W."/>
            <person name="Tsubouchi T."/>
            <person name="Morono Y."/>
            <person name="Uchiyama I."/>
            <person name="Ito T."/>
            <person name="Fujiyama A."/>
            <person name="Inagaki F."/>
            <person name="Takami H."/>
        </authorList>
    </citation>
    <scope>NUCLEOTIDE SEQUENCE</scope>
    <source>
        <strain evidence="1">Expedition CK06-06</strain>
    </source>
</reference>
<proteinExistence type="predicted"/>
<sequence>MSEKENNNKPKEKRTSITLDSQKRMFASLLFSKETPDDIQDIRPEHFDSIAVRVMVKLFCDAFKEYPTMQTASKIFHQRLATFLGNKEDKDLPISRDELADVYEEILLLEGEDFEPVRDLFRELARQQAHNKAIDKIIEKKMVEKGNYDDIHRLMIEAYDTGSKDGGLRKLSDIEAKDVEWLWENHIPLGEITILAGDPGIGKSYFSYFLSAQVSIGGFWPDAPNTAIENGKVLILSTDEDPHYAIRPRS</sequence>
<feature type="non-terminal residue" evidence="1">
    <location>
        <position position="250"/>
    </location>
</feature>
<evidence type="ECO:0008006" key="2">
    <source>
        <dbReference type="Google" id="ProtNLM"/>
    </source>
</evidence>
<evidence type="ECO:0000313" key="1">
    <source>
        <dbReference type="EMBL" id="GAG15027.1"/>
    </source>
</evidence>
<dbReference type="EMBL" id="BARS01036388">
    <property type="protein sequence ID" value="GAG15027.1"/>
    <property type="molecule type" value="Genomic_DNA"/>
</dbReference>
<name>X0VV95_9ZZZZ</name>
<accession>X0VV95</accession>
<dbReference type="AlphaFoldDB" id="X0VV95"/>
<dbReference type="Pfam" id="PF13481">
    <property type="entry name" value="AAA_25"/>
    <property type="match status" value="1"/>
</dbReference>